<protein>
    <recommendedName>
        <fullName evidence="1">HTH cro/C1-type domain-containing protein</fullName>
    </recommendedName>
</protein>
<dbReference type="CDD" id="cd00093">
    <property type="entry name" value="HTH_XRE"/>
    <property type="match status" value="1"/>
</dbReference>
<evidence type="ECO:0000313" key="2">
    <source>
        <dbReference type="EMBL" id="KAA6337908.1"/>
    </source>
</evidence>
<dbReference type="Pfam" id="PF13560">
    <property type="entry name" value="HTH_31"/>
    <property type="match status" value="1"/>
</dbReference>
<proteinExistence type="predicted"/>
<dbReference type="AlphaFoldDB" id="A0A5J4RWE2"/>
<sequence>MLFANKIRQLREEKQLLQRQLATVLEIDTPMFSKIERGDRRSKREQVMILAEILQVCKDELLALWLADQVMAVVADEKEIARKAWEMVNNNLNGKSNVNKNRQYR</sequence>
<dbReference type="PROSITE" id="PS50943">
    <property type="entry name" value="HTH_CROC1"/>
    <property type="match status" value="1"/>
</dbReference>
<dbReference type="EMBL" id="SNRY01000660">
    <property type="protein sequence ID" value="KAA6337908.1"/>
    <property type="molecule type" value="Genomic_DNA"/>
</dbReference>
<evidence type="ECO:0000259" key="1">
    <source>
        <dbReference type="PROSITE" id="PS50943"/>
    </source>
</evidence>
<name>A0A5J4RWE2_9ZZZZ</name>
<dbReference type="InterPro" id="IPR010982">
    <property type="entry name" value="Lambda_DNA-bd_dom_sf"/>
</dbReference>
<feature type="domain" description="HTH cro/C1-type" evidence="1">
    <location>
        <begin position="7"/>
        <end position="61"/>
    </location>
</feature>
<reference evidence="2" key="1">
    <citation type="submission" date="2019-03" db="EMBL/GenBank/DDBJ databases">
        <title>Single cell metagenomics reveals metabolic interactions within the superorganism composed of flagellate Streblomastix strix and complex community of Bacteroidetes bacteria on its surface.</title>
        <authorList>
            <person name="Treitli S.C."/>
            <person name="Kolisko M."/>
            <person name="Husnik F."/>
            <person name="Keeling P."/>
            <person name="Hampl V."/>
        </authorList>
    </citation>
    <scope>NUCLEOTIDE SEQUENCE</scope>
    <source>
        <strain evidence="2">STM</strain>
    </source>
</reference>
<gene>
    <name evidence="2" type="ORF">EZS27_014036</name>
</gene>
<dbReference type="SUPFAM" id="SSF47413">
    <property type="entry name" value="lambda repressor-like DNA-binding domains"/>
    <property type="match status" value="1"/>
</dbReference>
<organism evidence="2">
    <name type="scientific">termite gut metagenome</name>
    <dbReference type="NCBI Taxonomy" id="433724"/>
    <lineage>
        <taxon>unclassified sequences</taxon>
        <taxon>metagenomes</taxon>
        <taxon>organismal metagenomes</taxon>
    </lineage>
</organism>
<dbReference type="InterPro" id="IPR001387">
    <property type="entry name" value="Cro/C1-type_HTH"/>
</dbReference>
<accession>A0A5J4RWE2</accession>
<dbReference type="Gene3D" id="1.10.260.40">
    <property type="entry name" value="lambda repressor-like DNA-binding domains"/>
    <property type="match status" value="1"/>
</dbReference>
<comment type="caution">
    <text evidence="2">The sequence shown here is derived from an EMBL/GenBank/DDBJ whole genome shotgun (WGS) entry which is preliminary data.</text>
</comment>
<dbReference type="SMART" id="SM00530">
    <property type="entry name" value="HTH_XRE"/>
    <property type="match status" value="1"/>
</dbReference>
<dbReference type="GO" id="GO:0003677">
    <property type="term" value="F:DNA binding"/>
    <property type="evidence" value="ECO:0007669"/>
    <property type="project" value="InterPro"/>
</dbReference>